<proteinExistence type="predicted"/>
<dbReference type="Proteomes" id="UP000269221">
    <property type="component" value="Unassembled WGS sequence"/>
</dbReference>
<comment type="caution">
    <text evidence="1">The sequence shown here is derived from an EMBL/GenBank/DDBJ whole genome shotgun (WGS) entry which is preliminary data.</text>
</comment>
<organism evidence="1 2">
    <name type="scientific">Hirundo rustica rustica</name>
    <dbReference type="NCBI Taxonomy" id="333673"/>
    <lineage>
        <taxon>Eukaryota</taxon>
        <taxon>Metazoa</taxon>
        <taxon>Chordata</taxon>
        <taxon>Craniata</taxon>
        <taxon>Vertebrata</taxon>
        <taxon>Euteleostomi</taxon>
        <taxon>Archelosauria</taxon>
        <taxon>Archosauria</taxon>
        <taxon>Dinosauria</taxon>
        <taxon>Saurischia</taxon>
        <taxon>Theropoda</taxon>
        <taxon>Coelurosauria</taxon>
        <taxon>Aves</taxon>
        <taxon>Neognathae</taxon>
        <taxon>Neoaves</taxon>
        <taxon>Telluraves</taxon>
        <taxon>Australaves</taxon>
        <taxon>Passeriformes</taxon>
        <taxon>Sylvioidea</taxon>
        <taxon>Hirundinidae</taxon>
        <taxon>Hirundo</taxon>
    </lineage>
</organism>
<accession>A0A3M0K9W6</accession>
<evidence type="ECO:0000313" key="2">
    <source>
        <dbReference type="Proteomes" id="UP000269221"/>
    </source>
</evidence>
<keyword evidence="2" id="KW-1185">Reference proteome</keyword>
<sequence length="135" mass="15163">MPCLMPPRTGLAPLAARVLLAHVHLAIDQDRQVPFHSSVLQHLIPQSAHTFRLTLNPLPLLIKPQPFPPQLKADQFSGTPLSTGVLTEFYLGKHTEGVPKDITENSFEIFFILQQKVHWAIGTLEFITVRLCEHT</sequence>
<dbReference type="AlphaFoldDB" id="A0A3M0K9W6"/>
<dbReference type="EMBL" id="QRBI01000112">
    <property type="protein sequence ID" value="RMC09895.1"/>
    <property type="molecule type" value="Genomic_DNA"/>
</dbReference>
<protein>
    <submittedName>
        <fullName evidence="1">Uncharacterized protein</fullName>
    </submittedName>
</protein>
<reference evidence="1 2" key="1">
    <citation type="submission" date="2018-07" db="EMBL/GenBank/DDBJ databases">
        <title>A high quality draft genome assembly of the barn swallow (H. rustica rustica).</title>
        <authorList>
            <person name="Formenti G."/>
            <person name="Chiara M."/>
            <person name="Poveda L."/>
            <person name="Francoijs K.-J."/>
            <person name="Bonisoli-Alquati A."/>
            <person name="Canova L."/>
            <person name="Gianfranceschi L."/>
            <person name="Horner D.S."/>
            <person name="Saino N."/>
        </authorList>
    </citation>
    <scope>NUCLEOTIDE SEQUENCE [LARGE SCALE GENOMIC DNA]</scope>
    <source>
        <strain evidence="1">Chelidonia</strain>
        <tissue evidence="1">Blood</tissue>
    </source>
</reference>
<name>A0A3M0K9W6_HIRRU</name>
<evidence type="ECO:0000313" key="1">
    <source>
        <dbReference type="EMBL" id="RMC09895.1"/>
    </source>
</evidence>
<gene>
    <name evidence="1" type="ORF">DUI87_12682</name>
</gene>